<feature type="region of interest" description="Disordered" evidence="1">
    <location>
        <begin position="240"/>
        <end position="259"/>
    </location>
</feature>
<feature type="compositionally biased region" description="Polar residues" evidence="1">
    <location>
        <begin position="1"/>
        <end position="16"/>
    </location>
</feature>
<evidence type="ECO:0000313" key="3">
    <source>
        <dbReference type="Proteomes" id="UP001355207"/>
    </source>
</evidence>
<feature type="compositionally biased region" description="Polar residues" evidence="1">
    <location>
        <begin position="72"/>
        <end position="85"/>
    </location>
</feature>
<feature type="region of interest" description="Disordered" evidence="1">
    <location>
        <begin position="337"/>
        <end position="356"/>
    </location>
</feature>
<protein>
    <submittedName>
        <fullName evidence="2">Uncharacterized protein</fullName>
    </submittedName>
</protein>
<gene>
    <name evidence="2" type="ORF">L201_000990</name>
</gene>
<feature type="compositionally biased region" description="Polar residues" evidence="1">
    <location>
        <begin position="887"/>
        <end position="898"/>
    </location>
</feature>
<feature type="region of interest" description="Disordered" evidence="1">
    <location>
        <begin position="136"/>
        <end position="170"/>
    </location>
</feature>
<feature type="compositionally biased region" description="Polar residues" evidence="1">
    <location>
        <begin position="861"/>
        <end position="870"/>
    </location>
</feature>
<feature type="region of interest" description="Disordered" evidence="1">
    <location>
        <begin position="269"/>
        <end position="296"/>
    </location>
</feature>
<organism evidence="2 3">
    <name type="scientific">Kwoniella dendrophila CBS 6074</name>
    <dbReference type="NCBI Taxonomy" id="1295534"/>
    <lineage>
        <taxon>Eukaryota</taxon>
        <taxon>Fungi</taxon>
        <taxon>Dikarya</taxon>
        <taxon>Basidiomycota</taxon>
        <taxon>Agaricomycotina</taxon>
        <taxon>Tremellomycetes</taxon>
        <taxon>Tremellales</taxon>
        <taxon>Cryptococcaceae</taxon>
        <taxon>Kwoniella</taxon>
    </lineage>
</organism>
<feature type="compositionally biased region" description="Low complexity" evidence="1">
    <location>
        <begin position="608"/>
        <end position="640"/>
    </location>
</feature>
<sequence>MDFYTMNAQAGPSTSRVMLGPPISPTQRFEALPEEEDEDSNYQSCESTPRAILNSFPITPPRPPRSSRRSLDSTISRPSISSTHSGKIIHDWSPLRIQPSHRRASSSHRSSFSSVHPLPGDENRCRVSFDAAFAQPPPLESSVNYQEQSIVRSTSRESSGQSIQQEKGDEVITVKRRSTKKARFLEAPLMTRSDYGTSSDTDRTRHSYLSAFNGEDDSDLYADEFRVPVDEAIRSIPGVVGLGEGWAGGPQGKQKRRWFQRRQRIDEEDPLSLWNQNQDERDKPTSPSSSPLKGIWSRSKRNLFGQSSPALLGEQSSTLPEPPRSASRLGRLFSLSRSNLASPDPSDFHSRSQSSINPIKSKSKRFSLGIFSTSELSLHQNSNLPMPTSPSMPALNVSDPPSPRSRRPRQYSQSTLARSEGDLTIYSQPVDRGSPPQKKHGLPPPWRPTSIIANGRNSLLVVPAHDNTETSGSSTSSDTPITCASSSSSLTRGHALTRTATFGLEDIATEQRIDEEVNPQEEHEPEIEFIRATRNTHNALTQQEVIPTQRTPTPTPQRRPSMKQRKTAWLKKMKSVLTPSNSQENVPTVSTIGQTVDRLLTRRKSSRIKGSSTSTSIDSTPTSSVSTSASTSASTSIINSGEPSMEALRSSPTIPRRKSSRNRHRRSASWMVRSSSSLAKRLSKLTEQEEGETFETRIEDEDEDENDVESIDIEDVDHANRLASPIGFEAAPKKQRRKRKEKEESKMTTFLERRRSSNLSSLLALKSRKGSRDQSLDEINKLPASMSMPVLSKVLTSDLNLHVELEGEELGLEDILDEERRGSIVHSLNGHGHNSYGRSSPNLTIQSEREEAIKSTMDTLSGSPIISRQPSPDPSYKSKMKARHNSLPLNTNLKNNTSNHKRTATVSTVNSSPSPSLITPRHPGELATFLNALTFVDSPVEQDKQDPEIRLGGLTVPQSNQKRNSHSTHRFSGESYLTQPSLYDTEEVIQGHAIRVESIEDMQRQASVISLEELGKNWSGALQMTRA</sequence>
<feature type="region of interest" description="Disordered" evidence="1">
    <location>
        <begin position="1"/>
        <end position="120"/>
    </location>
</feature>
<feature type="compositionally biased region" description="Low complexity" evidence="1">
    <location>
        <begin position="668"/>
        <end position="680"/>
    </location>
</feature>
<keyword evidence="3" id="KW-1185">Reference proteome</keyword>
<reference evidence="2 3" key="1">
    <citation type="submission" date="2024-01" db="EMBL/GenBank/DDBJ databases">
        <title>Comparative genomics of Cryptococcus and Kwoniella reveals pathogenesis evolution and contrasting modes of karyotype evolution via chromosome fusion or intercentromeric recombination.</title>
        <authorList>
            <person name="Coelho M.A."/>
            <person name="David-Palma M."/>
            <person name="Shea T."/>
            <person name="Bowers K."/>
            <person name="McGinley-Smith S."/>
            <person name="Mohammad A.W."/>
            <person name="Gnirke A."/>
            <person name="Yurkov A.M."/>
            <person name="Nowrousian M."/>
            <person name="Sun S."/>
            <person name="Cuomo C.A."/>
            <person name="Heitman J."/>
        </authorList>
    </citation>
    <scope>NUCLEOTIDE SEQUENCE [LARGE SCALE GENOMIC DNA]</scope>
    <source>
        <strain evidence="2 3">CBS 6074</strain>
    </source>
</reference>
<dbReference type="Proteomes" id="UP001355207">
    <property type="component" value="Chromosome 1"/>
</dbReference>
<name>A0AAX4JMK4_9TREE</name>
<evidence type="ECO:0000313" key="2">
    <source>
        <dbReference type="EMBL" id="WWC86119.1"/>
    </source>
</evidence>
<dbReference type="EMBL" id="CP144098">
    <property type="protein sequence ID" value="WWC86119.1"/>
    <property type="molecule type" value="Genomic_DNA"/>
</dbReference>
<feature type="compositionally biased region" description="Acidic residues" evidence="1">
    <location>
        <begin position="688"/>
        <end position="708"/>
    </location>
</feature>
<feature type="compositionally biased region" description="Polar residues" evidence="1">
    <location>
        <begin position="379"/>
        <end position="391"/>
    </location>
</feature>
<feature type="compositionally biased region" description="Basic residues" evidence="1">
    <location>
        <begin position="655"/>
        <end position="667"/>
    </location>
</feature>
<feature type="compositionally biased region" description="Low complexity" evidence="1">
    <location>
        <begin position="107"/>
        <end position="116"/>
    </location>
</feature>
<feature type="compositionally biased region" description="Basic and acidic residues" evidence="1">
    <location>
        <begin position="741"/>
        <end position="754"/>
    </location>
</feature>
<feature type="region of interest" description="Disordered" evidence="1">
    <location>
        <begin position="379"/>
        <end position="447"/>
    </location>
</feature>
<dbReference type="AlphaFoldDB" id="A0AAX4JMK4"/>
<feature type="region of interest" description="Disordered" evidence="1">
    <location>
        <begin position="466"/>
        <end position="487"/>
    </location>
</feature>
<accession>A0AAX4JMK4</accession>
<evidence type="ECO:0000256" key="1">
    <source>
        <dbReference type="SAM" id="MobiDB-lite"/>
    </source>
</evidence>
<feature type="compositionally biased region" description="Gly residues" evidence="1">
    <location>
        <begin position="240"/>
        <end position="251"/>
    </location>
</feature>
<feature type="region of interest" description="Disordered" evidence="1">
    <location>
        <begin position="723"/>
        <end position="754"/>
    </location>
</feature>
<feature type="region of interest" description="Disordered" evidence="1">
    <location>
        <begin position="861"/>
        <end position="880"/>
    </location>
</feature>
<dbReference type="RefSeq" id="XP_066072882.1">
    <property type="nucleotide sequence ID" value="XM_066216785.1"/>
</dbReference>
<feature type="region of interest" description="Disordered" evidence="1">
    <location>
        <begin position="601"/>
        <end position="708"/>
    </location>
</feature>
<feature type="compositionally biased region" description="Polar residues" evidence="1">
    <location>
        <begin position="141"/>
        <end position="165"/>
    </location>
</feature>
<dbReference type="GeneID" id="91091662"/>
<feature type="compositionally biased region" description="Low complexity" evidence="1">
    <location>
        <begin position="469"/>
        <end position="482"/>
    </location>
</feature>
<feature type="compositionally biased region" description="Low complexity" evidence="1">
    <location>
        <begin position="905"/>
        <end position="916"/>
    </location>
</feature>
<feature type="region of interest" description="Disordered" evidence="1">
    <location>
        <begin position="887"/>
        <end position="917"/>
    </location>
</feature>
<proteinExistence type="predicted"/>